<sequence length="262" mass="28391">MKAVAMYSPYGWKAKIGLIVPSTNTVNEPEFWRLAPEGVTIHTARAMLLGPATEESYYKMAEAVNGAADELATAEVDVVAYGCTSGSIICPLPELIRNMSQRTGTPAIATAGAVVAALRALGARKIAVGTPYVDFVNESEDKFLRDYGFDVLTLQGLRLGETQEERRGIGRVPPEMVFRLARAIDRPDADAIFISCTNLATFDVIAEIERELGKPVVTSNQACFWACLRLLGLRTSISGHGTLLEHQLDPIDESSYALPSAR</sequence>
<proteinExistence type="predicted"/>
<comment type="caution">
    <text evidence="1">The sequence shown here is derived from an EMBL/GenBank/DDBJ whole genome shotgun (WGS) entry which is preliminary data.</text>
</comment>
<dbReference type="PANTHER" id="PTHR40267:SF1">
    <property type="entry name" value="BLR3294 PROTEIN"/>
    <property type="match status" value="1"/>
</dbReference>
<accession>A0A4Q7NCJ7</accession>
<evidence type="ECO:0000313" key="2">
    <source>
        <dbReference type="Proteomes" id="UP000292445"/>
    </source>
</evidence>
<keyword evidence="2" id="KW-1185">Reference proteome</keyword>
<reference evidence="1 2" key="1">
    <citation type="submission" date="2019-02" db="EMBL/GenBank/DDBJ databases">
        <title>Genomic Encyclopedia of Type Strains, Phase IV (KMG-IV): sequencing the most valuable type-strain genomes for metagenomic binning, comparative biology and taxonomic classification.</title>
        <authorList>
            <person name="Goeker M."/>
        </authorList>
    </citation>
    <scope>NUCLEOTIDE SEQUENCE [LARGE SCALE GENOMIC DNA]</scope>
    <source>
        <strain evidence="1 2">K24</strain>
    </source>
</reference>
<dbReference type="AlphaFoldDB" id="A0A4Q7NCJ7"/>
<dbReference type="PIRSF" id="PIRSF015736">
    <property type="entry name" value="MI"/>
    <property type="match status" value="1"/>
</dbReference>
<dbReference type="EMBL" id="SGXC01000002">
    <property type="protein sequence ID" value="RZS80752.1"/>
    <property type="molecule type" value="Genomic_DNA"/>
</dbReference>
<evidence type="ECO:0000313" key="1">
    <source>
        <dbReference type="EMBL" id="RZS80752.1"/>
    </source>
</evidence>
<dbReference type="InterPro" id="IPR026286">
    <property type="entry name" value="MaiA/AMDase"/>
</dbReference>
<organism evidence="1 2">
    <name type="scientific">Pigmentiphaga kullae</name>
    <dbReference type="NCBI Taxonomy" id="151784"/>
    <lineage>
        <taxon>Bacteria</taxon>
        <taxon>Pseudomonadati</taxon>
        <taxon>Pseudomonadota</taxon>
        <taxon>Betaproteobacteria</taxon>
        <taxon>Burkholderiales</taxon>
        <taxon>Alcaligenaceae</taxon>
        <taxon>Pigmentiphaga</taxon>
    </lineage>
</organism>
<dbReference type="InterPro" id="IPR053714">
    <property type="entry name" value="Iso_Racemase_Enz_sf"/>
</dbReference>
<name>A0A4Q7NCJ7_9BURK</name>
<gene>
    <name evidence="1" type="ORF">EV675_3364</name>
</gene>
<dbReference type="OrthoDB" id="483160at2"/>
<dbReference type="Proteomes" id="UP000292445">
    <property type="component" value="Unassembled WGS sequence"/>
</dbReference>
<dbReference type="Gene3D" id="3.40.50.12500">
    <property type="match status" value="1"/>
</dbReference>
<dbReference type="RefSeq" id="WP_124689704.1">
    <property type="nucleotide sequence ID" value="NZ_SGXC01000002.1"/>
</dbReference>
<dbReference type="Pfam" id="PF17645">
    <property type="entry name" value="Amdase"/>
    <property type="match status" value="1"/>
</dbReference>
<dbReference type="PANTHER" id="PTHR40267">
    <property type="entry name" value="BLR3294 PROTEIN"/>
    <property type="match status" value="1"/>
</dbReference>
<protein>
    <submittedName>
        <fullName evidence="1">Arylmalonate decarboxylase</fullName>
    </submittedName>
</protein>